<organism evidence="4 5">
    <name type="scientific">Tenacibaculum aiptasiae</name>
    <dbReference type="NCBI Taxonomy" id="426481"/>
    <lineage>
        <taxon>Bacteria</taxon>
        <taxon>Pseudomonadati</taxon>
        <taxon>Bacteroidota</taxon>
        <taxon>Flavobacteriia</taxon>
        <taxon>Flavobacteriales</taxon>
        <taxon>Flavobacteriaceae</taxon>
        <taxon>Tenacibaculum</taxon>
    </lineage>
</organism>
<dbReference type="EMBL" id="WAAU01000003">
    <property type="protein sequence ID" value="KAB1160459.1"/>
    <property type="molecule type" value="Genomic_DNA"/>
</dbReference>
<dbReference type="Pfam" id="PF14559">
    <property type="entry name" value="TPR_19"/>
    <property type="match status" value="1"/>
</dbReference>
<dbReference type="AlphaFoldDB" id="A0A7J5ASB6"/>
<feature type="repeat" description="TPR" evidence="3">
    <location>
        <begin position="89"/>
        <end position="122"/>
    </location>
</feature>
<dbReference type="InterPro" id="IPR019734">
    <property type="entry name" value="TPR_rpt"/>
</dbReference>
<gene>
    <name evidence="4" type="ORF">F7018_00865</name>
</gene>
<protein>
    <recommendedName>
        <fullName evidence="6">Tetratricopeptide repeat protein</fullName>
    </recommendedName>
</protein>
<dbReference type="PROSITE" id="PS50005">
    <property type="entry name" value="TPR"/>
    <property type="match status" value="1"/>
</dbReference>
<name>A0A7J5ASB6_9FLAO</name>
<dbReference type="InterPro" id="IPR051685">
    <property type="entry name" value="Ycf3/AcsC/BcsC/TPR_MFPF"/>
</dbReference>
<reference evidence="4 5" key="1">
    <citation type="submission" date="2019-09" db="EMBL/GenBank/DDBJ databases">
        <authorList>
            <person name="Cao W.R."/>
        </authorList>
    </citation>
    <scope>NUCLEOTIDE SEQUENCE [LARGE SCALE GENOMIC DNA]</scope>
    <source>
        <strain evidence="5">a4</strain>
    </source>
</reference>
<dbReference type="PANTHER" id="PTHR44943:SF8">
    <property type="entry name" value="TPR REPEAT-CONTAINING PROTEIN MJ0263"/>
    <property type="match status" value="1"/>
</dbReference>
<dbReference type="OrthoDB" id="1465784at2"/>
<sequence length="331" mass="38739">MIIQNLHKKNRRKIKEARRNFFLSLFFFLFYFLSLKAQDSIPPSEDVSESDNIEFQENFFKALSNKAIFNYQKAIENLEKCNELDPNNKSVLFELSKNYVKLGRNNEALEYIKAAVEIDNENIWLLEHQVHILRKIAAFDEAIEVQEKIAHKYPKKKRLLVFLHLQNRDIPSAKEVLFELKKSKLLNARLRLIQEKLEETRSTKKTIKKEENTIASTDLKANFEKEKSFNNLKLLLNKLSSNNDDDLLKYSEQGLALFPAQPLVYFMNGKALNNKNQFKKAIQSLQNGIDFVIDNNEIEAKFYLEIARAYKGLNNPEKVKTYKKKAAKVLK</sequence>
<evidence type="ECO:0000313" key="4">
    <source>
        <dbReference type="EMBL" id="KAB1160459.1"/>
    </source>
</evidence>
<keyword evidence="2 3" id="KW-0802">TPR repeat</keyword>
<dbReference type="InterPro" id="IPR011990">
    <property type="entry name" value="TPR-like_helical_dom_sf"/>
</dbReference>
<evidence type="ECO:0008006" key="6">
    <source>
        <dbReference type="Google" id="ProtNLM"/>
    </source>
</evidence>
<dbReference type="PANTHER" id="PTHR44943">
    <property type="entry name" value="CELLULOSE SYNTHASE OPERON PROTEIN C"/>
    <property type="match status" value="1"/>
</dbReference>
<evidence type="ECO:0000256" key="3">
    <source>
        <dbReference type="PROSITE-ProRule" id="PRU00339"/>
    </source>
</evidence>
<accession>A0A7J5ASB6</accession>
<evidence type="ECO:0000256" key="1">
    <source>
        <dbReference type="ARBA" id="ARBA00022737"/>
    </source>
</evidence>
<evidence type="ECO:0000256" key="2">
    <source>
        <dbReference type="ARBA" id="ARBA00022803"/>
    </source>
</evidence>
<dbReference type="SUPFAM" id="SSF48452">
    <property type="entry name" value="TPR-like"/>
    <property type="match status" value="1"/>
</dbReference>
<dbReference type="SMART" id="SM00028">
    <property type="entry name" value="TPR"/>
    <property type="match status" value="3"/>
</dbReference>
<dbReference type="Proteomes" id="UP000467305">
    <property type="component" value="Unassembled WGS sequence"/>
</dbReference>
<keyword evidence="1" id="KW-0677">Repeat</keyword>
<proteinExistence type="predicted"/>
<keyword evidence="5" id="KW-1185">Reference proteome</keyword>
<dbReference type="Gene3D" id="1.25.40.10">
    <property type="entry name" value="Tetratricopeptide repeat domain"/>
    <property type="match status" value="2"/>
</dbReference>
<evidence type="ECO:0000313" key="5">
    <source>
        <dbReference type="Proteomes" id="UP000467305"/>
    </source>
</evidence>
<comment type="caution">
    <text evidence="4">The sequence shown here is derived from an EMBL/GenBank/DDBJ whole genome shotgun (WGS) entry which is preliminary data.</text>
</comment>